<dbReference type="AlphaFoldDB" id="A0A937FAY2"/>
<dbReference type="SUPFAM" id="SSF52374">
    <property type="entry name" value="Nucleotidylyl transferase"/>
    <property type="match status" value="1"/>
</dbReference>
<organism evidence="1 2">
    <name type="scientific">Fulvivirga sediminis</name>
    <dbReference type="NCBI Taxonomy" id="2803949"/>
    <lineage>
        <taxon>Bacteria</taxon>
        <taxon>Pseudomonadati</taxon>
        <taxon>Bacteroidota</taxon>
        <taxon>Cytophagia</taxon>
        <taxon>Cytophagales</taxon>
        <taxon>Fulvivirgaceae</taxon>
        <taxon>Fulvivirga</taxon>
    </lineage>
</organism>
<evidence type="ECO:0000313" key="2">
    <source>
        <dbReference type="Proteomes" id="UP000659388"/>
    </source>
</evidence>
<keyword evidence="2" id="KW-1185">Reference proteome</keyword>
<comment type="caution">
    <text evidence="1">The sequence shown here is derived from an EMBL/GenBank/DDBJ whole genome shotgun (WGS) entry which is preliminary data.</text>
</comment>
<evidence type="ECO:0000313" key="1">
    <source>
        <dbReference type="EMBL" id="MBL3658591.1"/>
    </source>
</evidence>
<dbReference type="RefSeq" id="WP_202246386.1">
    <property type="nucleotide sequence ID" value="NZ_JAESIY010000014.1"/>
</dbReference>
<sequence length="485" mass="54896">MDSLRKLTTKEKALQINLSKDIYGSFAEIGAGQEVAANFFKAGGASGTVAKTMSAYDMSFSDAIYGYCERYVCEPRLMKMLEHEYDLLIERLPHRAPNTKFFAFANTVEALNYKRSNQPHGWIGLRFQCTPGGEYNECVLHVKMSDNDVLLQQQALGTIGVNLIFGCFFFKDAEQLLESLMDGITPGRIEIDMFRLSGPDYSHVDNRLMSLKLVKSGFTHAAMFGPDGNAMQPSEALYKKNVLILRGRFRPVTHVNVDMLLASRRHFKREPDVDRDKIVVLTELTLSDLRMEGEIDETDFLNRVDIICSLGQNVMISNYPEYYKLVDYLSEITKGRKIGIILGIYNLQRVFEEKYYTDLRGGVLEAFGTLFGNNVKIYVYPATKPDEEGEELYTLDNFELPSKLKGLFGYLIDNDKLENIKGANVDNLHIISDNVLSMIKSGEEGWEAMVPRKVVSAVKEKCLFDYPCDTDVSTKELVDKEKQGS</sequence>
<dbReference type="Proteomes" id="UP000659388">
    <property type="component" value="Unassembled WGS sequence"/>
</dbReference>
<protein>
    <submittedName>
        <fullName evidence="1">TonB-dependent receptor</fullName>
    </submittedName>
</protein>
<name>A0A937FAY2_9BACT</name>
<accession>A0A937FAY2</accession>
<proteinExistence type="predicted"/>
<gene>
    <name evidence="1" type="ORF">JL102_20740</name>
</gene>
<dbReference type="EMBL" id="JAESIY010000014">
    <property type="protein sequence ID" value="MBL3658591.1"/>
    <property type="molecule type" value="Genomic_DNA"/>
</dbReference>
<reference evidence="1" key="1">
    <citation type="submission" date="2021-01" db="EMBL/GenBank/DDBJ databases">
        <title>Fulvivirga kasyanovii gen. nov., sp nov., a novel member of the phylum Bacteroidetes isolated from seawater in a mussel farm.</title>
        <authorList>
            <person name="Zhao L.-H."/>
            <person name="Wang Z.-J."/>
        </authorList>
    </citation>
    <scope>NUCLEOTIDE SEQUENCE</scope>
    <source>
        <strain evidence="1">2943</strain>
    </source>
</reference>
<keyword evidence="1" id="KW-0675">Receptor</keyword>